<protein>
    <recommendedName>
        <fullName evidence="9">G-protein coupled receptors family 1 profile domain-containing protein</fullName>
    </recommendedName>
</protein>
<name>A0A3M6UV47_POCDA</name>
<evidence type="ECO:0000259" key="9">
    <source>
        <dbReference type="PROSITE" id="PS50262"/>
    </source>
</evidence>
<feature type="transmembrane region" description="Helical" evidence="8">
    <location>
        <begin position="83"/>
        <end position="101"/>
    </location>
</feature>
<dbReference type="InterPro" id="IPR017452">
    <property type="entry name" value="GPCR_Rhodpsn_7TM"/>
</dbReference>
<dbReference type="PANTHER" id="PTHR45695:SF9">
    <property type="entry name" value="LEUCOKININ RECEPTOR"/>
    <property type="match status" value="1"/>
</dbReference>
<dbReference type="PROSITE" id="PS50262">
    <property type="entry name" value="G_PROTEIN_RECEP_F1_2"/>
    <property type="match status" value="1"/>
</dbReference>
<evidence type="ECO:0000256" key="3">
    <source>
        <dbReference type="ARBA" id="ARBA00022989"/>
    </source>
</evidence>
<keyword evidence="2 8" id="KW-0812">Transmembrane</keyword>
<organism evidence="10 11">
    <name type="scientific">Pocillopora damicornis</name>
    <name type="common">Cauliflower coral</name>
    <name type="synonym">Millepora damicornis</name>
    <dbReference type="NCBI Taxonomy" id="46731"/>
    <lineage>
        <taxon>Eukaryota</taxon>
        <taxon>Metazoa</taxon>
        <taxon>Cnidaria</taxon>
        <taxon>Anthozoa</taxon>
        <taxon>Hexacorallia</taxon>
        <taxon>Scleractinia</taxon>
        <taxon>Astrocoeniina</taxon>
        <taxon>Pocilloporidae</taxon>
        <taxon>Pocillopora</taxon>
    </lineage>
</organism>
<evidence type="ECO:0000256" key="1">
    <source>
        <dbReference type="ARBA" id="ARBA00004141"/>
    </source>
</evidence>
<accession>A0A3M6UV47</accession>
<proteinExistence type="predicted"/>
<dbReference type="Proteomes" id="UP000275408">
    <property type="component" value="Unassembled WGS sequence"/>
</dbReference>
<dbReference type="PRINTS" id="PR00237">
    <property type="entry name" value="GPCRRHODOPSN"/>
</dbReference>
<comment type="subcellular location">
    <subcellularLocation>
        <location evidence="1">Membrane</location>
        <topology evidence="1">Multi-pass membrane protein</topology>
    </subcellularLocation>
</comment>
<dbReference type="Pfam" id="PF00001">
    <property type="entry name" value="7tm_1"/>
    <property type="match status" value="1"/>
</dbReference>
<gene>
    <name evidence="10" type="ORF">pdam_00020864</name>
</gene>
<evidence type="ECO:0000256" key="8">
    <source>
        <dbReference type="SAM" id="Phobius"/>
    </source>
</evidence>
<keyword evidence="5 8" id="KW-0472">Membrane</keyword>
<dbReference type="PANTHER" id="PTHR45695">
    <property type="entry name" value="LEUCOKININ RECEPTOR-RELATED"/>
    <property type="match status" value="1"/>
</dbReference>
<evidence type="ECO:0000256" key="6">
    <source>
        <dbReference type="ARBA" id="ARBA00023170"/>
    </source>
</evidence>
<dbReference type="Gene3D" id="1.20.1070.10">
    <property type="entry name" value="Rhodopsin 7-helix transmembrane proteins"/>
    <property type="match status" value="1"/>
</dbReference>
<dbReference type="EMBL" id="RCHS01000652">
    <property type="protein sequence ID" value="RMX57469.1"/>
    <property type="molecule type" value="Genomic_DNA"/>
</dbReference>
<keyword evidence="7" id="KW-0807">Transducer</keyword>
<evidence type="ECO:0000256" key="2">
    <source>
        <dbReference type="ARBA" id="ARBA00022692"/>
    </source>
</evidence>
<comment type="caution">
    <text evidence="10">The sequence shown here is derived from an EMBL/GenBank/DDBJ whole genome shotgun (WGS) entry which is preliminary data.</text>
</comment>
<keyword evidence="11" id="KW-1185">Reference proteome</keyword>
<evidence type="ECO:0000256" key="4">
    <source>
        <dbReference type="ARBA" id="ARBA00023040"/>
    </source>
</evidence>
<dbReference type="GO" id="GO:0004930">
    <property type="term" value="F:G protein-coupled receptor activity"/>
    <property type="evidence" value="ECO:0007669"/>
    <property type="project" value="UniProtKB-KW"/>
</dbReference>
<feature type="transmembrane region" description="Helical" evidence="8">
    <location>
        <begin position="33"/>
        <end position="53"/>
    </location>
</feature>
<evidence type="ECO:0000313" key="10">
    <source>
        <dbReference type="EMBL" id="RMX57469.1"/>
    </source>
</evidence>
<sequence>MLIATQMTDENVSKNFQDPLSRSRAEISLETTFAILICLAFILGYVLVLYIVNRYSKMQTITNIFIHNLALTDFLMATLNAPFWITSLVVFTGGVLCSGALSNKRKLSSSLNRKI</sequence>
<feature type="domain" description="G-protein coupled receptors family 1 profile" evidence="9">
    <location>
        <begin position="44"/>
        <end position="83"/>
    </location>
</feature>
<dbReference type="InterPro" id="IPR000276">
    <property type="entry name" value="GPCR_Rhodpsn"/>
</dbReference>
<reference evidence="10 11" key="1">
    <citation type="journal article" date="2018" name="Sci. Rep.">
        <title>Comparative analysis of the Pocillopora damicornis genome highlights role of immune system in coral evolution.</title>
        <authorList>
            <person name="Cunning R."/>
            <person name="Bay R.A."/>
            <person name="Gillette P."/>
            <person name="Baker A.C."/>
            <person name="Traylor-Knowles N."/>
        </authorList>
    </citation>
    <scope>NUCLEOTIDE SEQUENCE [LARGE SCALE GENOMIC DNA]</scope>
    <source>
        <strain evidence="10">RSMAS</strain>
        <tissue evidence="10">Whole animal</tissue>
    </source>
</reference>
<evidence type="ECO:0000313" key="11">
    <source>
        <dbReference type="Proteomes" id="UP000275408"/>
    </source>
</evidence>
<dbReference type="GO" id="GO:0005886">
    <property type="term" value="C:plasma membrane"/>
    <property type="evidence" value="ECO:0007669"/>
    <property type="project" value="TreeGrafter"/>
</dbReference>
<keyword evidence="3 8" id="KW-1133">Transmembrane helix</keyword>
<evidence type="ECO:0000256" key="7">
    <source>
        <dbReference type="ARBA" id="ARBA00023224"/>
    </source>
</evidence>
<dbReference type="SUPFAM" id="SSF81321">
    <property type="entry name" value="Family A G protein-coupled receptor-like"/>
    <property type="match status" value="1"/>
</dbReference>
<evidence type="ECO:0000256" key="5">
    <source>
        <dbReference type="ARBA" id="ARBA00023136"/>
    </source>
</evidence>
<keyword evidence="6" id="KW-0675">Receptor</keyword>
<keyword evidence="4" id="KW-0297">G-protein coupled receptor</keyword>
<dbReference type="AlphaFoldDB" id="A0A3M6UV47"/>